<keyword evidence="2" id="KW-0489">Methyltransferase</keyword>
<dbReference type="Pfam" id="PF25273">
    <property type="entry name" value="DUF7869"/>
    <property type="match status" value="1"/>
</dbReference>
<gene>
    <name evidence="2" type="ORF">SCF082_LOCUS11189</name>
</gene>
<protein>
    <submittedName>
        <fullName evidence="2">Modification methylase ScrFIA</fullName>
    </submittedName>
</protein>
<evidence type="ECO:0000259" key="1">
    <source>
        <dbReference type="Pfam" id="PF25273"/>
    </source>
</evidence>
<keyword evidence="3" id="KW-1185">Reference proteome</keyword>
<dbReference type="GO" id="GO:0008168">
    <property type="term" value="F:methyltransferase activity"/>
    <property type="evidence" value="ECO:0007669"/>
    <property type="project" value="UniProtKB-KW"/>
</dbReference>
<evidence type="ECO:0000313" key="2">
    <source>
        <dbReference type="EMBL" id="CAK9011670.1"/>
    </source>
</evidence>
<dbReference type="InterPro" id="IPR057191">
    <property type="entry name" value="DUF7869"/>
</dbReference>
<proteinExistence type="predicted"/>
<comment type="caution">
    <text evidence="2">The sequence shown here is derived from an EMBL/GenBank/DDBJ whole genome shotgun (WGS) entry which is preliminary data.</text>
</comment>
<accession>A0ABP0JB90</accession>
<dbReference type="Proteomes" id="UP001642464">
    <property type="component" value="Unassembled WGS sequence"/>
</dbReference>
<dbReference type="EMBL" id="CAXAMM010006628">
    <property type="protein sequence ID" value="CAK9011670.1"/>
    <property type="molecule type" value="Genomic_DNA"/>
</dbReference>
<dbReference type="GO" id="GO:0032259">
    <property type="term" value="P:methylation"/>
    <property type="evidence" value="ECO:0007669"/>
    <property type="project" value="UniProtKB-KW"/>
</dbReference>
<keyword evidence="2" id="KW-0808">Transferase</keyword>
<organism evidence="2 3">
    <name type="scientific">Durusdinium trenchii</name>
    <dbReference type="NCBI Taxonomy" id="1381693"/>
    <lineage>
        <taxon>Eukaryota</taxon>
        <taxon>Sar</taxon>
        <taxon>Alveolata</taxon>
        <taxon>Dinophyceae</taxon>
        <taxon>Suessiales</taxon>
        <taxon>Symbiodiniaceae</taxon>
        <taxon>Durusdinium</taxon>
    </lineage>
</organism>
<feature type="domain" description="DUF7869" evidence="1">
    <location>
        <begin position="43"/>
        <end position="141"/>
    </location>
</feature>
<reference evidence="2 3" key="1">
    <citation type="submission" date="2024-02" db="EMBL/GenBank/DDBJ databases">
        <authorList>
            <person name="Chen Y."/>
            <person name="Shah S."/>
            <person name="Dougan E. K."/>
            <person name="Thang M."/>
            <person name="Chan C."/>
        </authorList>
    </citation>
    <scope>NUCLEOTIDE SEQUENCE [LARGE SCALE GENOMIC DNA]</scope>
</reference>
<name>A0ABP0JB90_9DINO</name>
<evidence type="ECO:0000313" key="3">
    <source>
        <dbReference type="Proteomes" id="UP001642464"/>
    </source>
</evidence>
<sequence length="187" mass="21218">MRPPIVEWLQKAYNTLAEPLPEASGQADVVEVVSEYKGYAPNMKYLSEPVVVHNSAWSCELLAHAISTIAQHFHLELHKCDVRIHGDNSSKELKNNSCLRWLSELVSSHRIRSGCVATLQAGHSHEYIDATFGLLAAHLAGYSELHVPQDYIRALDEWLLQPKLRPRESLKMVRKVDRVRDWCLVAT</sequence>